<protein>
    <recommendedName>
        <fullName evidence="3">TonB C-terminal domain-containing protein</fullName>
    </recommendedName>
</protein>
<reference evidence="2" key="1">
    <citation type="journal article" date="2019" name="Int. J. Syst. Evol. Microbiol.">
        <title>The Global Catalogue of Microorganisms (GCM) 10K type strain sequencing project: providing services to taxonomists for standard genome sequencing and annotation.</title>
        <authorList>
            <consortium name="The Broad Institute Genomics Platform"/>
            <consortium name="The Broad Institute Genome Sequencing Center for Infectious Disease"/>
            <person name="Wu L."/>
            <person name="Ma J."/>
        </authorList>
    </citation>
    <scope>NUCLEOTIDE SEQUENCE [LARGE SCALE GENOMIC DNA]</scope>
    <source>
        <strain evidence="2">CGMCC 1.10832</strain>
    </source>
</reference>
<name>A0ABQ1LS55_9BACT</name>
<evidence type="ECO:0008006" key="3">
    <source>
        <dbReference type="Google" id="ProtNLM"/>
    </source>
</evidence>
<dbReference type="SUPFAM" id="SSF74653">
    <property type="entry name" value="TolA/TonB C-terminal domain"/>
    <property type="match status" value="1"/>
</dbReference>
<gene>
    <name evidence="1" type="ORF">GCM10011506_13200</name>
</gene>
<keyword evidence="2" id="KW-1185">Reference proteome</keyword>
<comment type="caution">
    <text evidence="1">The sequence shown here is derived from an EMBL/GenBank/DDBJ whole genome shotgun (WGS) entry which is preliminary data.</text>
</comment>
<dbReference type="Proteomes" id="UP000636010">
    <property type="component" value="Unassembled WGS sequence"/>
</dbReference>
<organism evidence="1 2">
    <name type="scientific">Marivirga lumbricoides</name>
    <dbReference type="NCBI Taxonomy" id="1046115"/>
    <lineage>
        <taxon>Bacteria</taxon>
        <taxon>Pseudomonadati</taxon>
        <taxon>Bacteroidota</taxon>
        <taxon>Cytophagia</taxon>
        <taxon>Cytophagales</taxon>
        <taxon>Marivirgaceae</taxon>
        <taxon>Marivirga</taxon>
    </lineage>
</organism>
<sequence length="161" mass="18259">MKCIVFLLLLSTVFEFTSYSQEIDSVTFYYEFADIPAEPIGGREAIYEWIGANMNYELIKSADTINCESLKDGRVFIFYIITVQGDIIQPEIIKGLGDPYDSEALRLISEMPIKWTVAIKDGEKVPMRNVTVIRFCSDGKNAGVRDIVKSKKTRKLKGKNN</sequence>
<dbReference type="RefSeq" id="WP_188461507.1">
    <property type="nucleotide sequence ID" value="NZ_BAABHU010000003.1"/>
</dbReference>
<proteinExistence type="predicted"/>
<evidence type="ECO:0000313" key="2">
    <source>
        <dbReference type="Proteomes" id="UP000636010"/>
    </source>
</evidence>
<dbReference type="Gene3D" id="3.30.1150.10">
    <property type="match status" value="1"/>
</dbReference>
<dbReference type="EMBL" id="BMEC01000003">
    <property type="protein sequence ID" value="GGC29147.1"/>
    <property type="molecule type" value="Genomic_DNA"/>
</dbReference>
<accession>A0ABQ1LS55</accession>
<evidence type="ECO:0000313" key="1">
    <source>
        <dbReference type="EMBL" id="GGC29147.1"/>
    </source>
</evidence>